<dbReference type="AlphaFoldDB" id="A0A0F5JP66"/>
<dbReference type="HOGENOM" id="CLU_051479_3_0_10"/>
<reference evidence="1 2" key="1">
    <citation type="submission" date="2013-04" db="EMBL/GenBank/DDBJ databases">
        <title>The Genome Sequence of Parabacteroides gordonii DSM 23371.</title>
        <authorList>
            <consortium name="The Broad Institute Genomics Platform"/>
            <person name="Earl A."/>
            <person name="Ward D."/>
            <person name="Feldgarden M."/>
            <person name="Gevers D."/>
            <person name="Martens E."/>
            <person name="Sakamoto M."/>
            <person name="Benno Y."/>
            <person name="Suzuki N."/>
            <person name="Matsunaga N."/>
            <person name="Koshihara K."/>
            <person name="Seki M."/>
            <person name="Komiya H."/>
            <person name="Walker B."/>
            <person name="Young S."/>
            <person name="Zeng Q."/>
            <person name="Gargeya S."/>
            <person name="Fitzgerald M."/>
            <person name="Haas B."/>
            <person name="Abouelleil A."/>
            <person name="Allen A.W."/>
            <person name="Alvarado L."/>
            <person name="Arachchi H.M."/>
            <person name="Berlin A.M."/>
            <person name="Chapman S.B."/>
            <person name="Gainer-Dewar J."/>
            <person name="Goldberg J."/>
            <person name="Griggs A."/>
            <person name="Gujja S."/>
            <person name="Hansen M."/>
            <person name="Howarth C."/>
            <person name="Imamovic A."/>
            <person name="Ireland A."/>
            <person name="Larimer J."/>
            <person name="McCowan C."/>
            <person name="Murphy C."/>
            <person name="Pearson M."/>
            <person name="Poon T.W."/>
            <person name="Priest M."/>
            <person name="Roberts A."/>
            <person name="Saif S."/>
            <person name="Shea T."/>
            <person name="Sisk P."/>
            <person name="Sykes S."/>
            <person name="Wortman J."/>
            <person name="Nusbaum C."/>
            <person name="Birren B."/>
        </authorList>
    </citation>
    <scope>NUCLEOTIDE SEQUENCE [LARGE SCALE GENOMIC DNA]</scope>
    <source>
        <strain evidence="1 2">MS-1</strain>
    </source>
</reference>
<dbReference type="InterPro" id="IPR000415">
    <property type="entry name" value="Nitroreductase-like"/>
</dbReference>
<accession>A0A0F5JP66</accession>
<name>A0A0F5JP66_9BACT</name>
<evidence type="ECO:0008006" key="3">
    <source>
        <dbReference type="Google" id="ProtNLM"/>
    </source>
</evidence>
<dbReference type="SUPFAM" id="SSF55469">
    <property type="entry name" value="FMN-dependent nitroreductase-like"/>
    <property type="match status" value="2"/>
</dbReference>
<dbReference type="STRING" id="1203610.HMPREF1536_00747"/>
<dbReference type="NCBIfam" id="NF047509">
    <property type="entry name" value="Rv3131_FMN_oxido"/>
    <property type="match status" value="1"/>
</dbReference>
<keyword evidence="2" id="KW-1185">Reference proteome</keyword>
<dbReference type="Gene3D" id="3.40.109.10">
    <property type="entry name" value="NADH Oxidase"/>
    <property type="match status" value="2"/>
</dbReference>
<proteinExistence type="predicted"/>
<dbReference type="GO" id="GO:0016491">
    <property type="term" value="F:oxidoreductase activity"/>
    <property type="evidence" value="ECO:0007669"/>
    <property type="project" value="InterPro"/>
</dbReference>
<dbReference type="RefSeq" id="WP_028727064.1">
    <property type="nucleotide sequence ID" value="NZ_AUAE01000011.1"/>
</dbReference>
<gene>
    <name evidence="1" type="ORF">HMPREF1536_00747</name>
</gene>
<evidence type="ECO:0000313" key="2">
    <source>
        <dbReference type="Proteomes" id="UP000033035"/>
    </source>
</evidence>
<protein>
    <recommendedName>
        <fullName evidence="3">Nitroreductase domain-containing protein</fullName>
    </recommendedName>
</protein>
<dbReference type="EMBL" id="AQHW01000005">
    <property type="protein sequence ID" value="KKB59207.1"/>
    <property type="molecule type" value="Genomic_DNA"/>
</dbReference>
<organism evidence="1 2">
    <name type="scientific">Parabacteroides gordonii MS-1 = DSM 23371</name>
    <dbReference type="NCBI Taxonomy" id="1203610"/>
    <lineage>
        <taxon>Bacteria</taxon>
        <taxon>Pseudomonadati</taxon>
        <taxon>Bacteroidota</taxon>
        <taxon>Bacteroidia</taxon>
        <taxon>Bacteroidales</taxon>
        <taxon>Tannerellaceae</taxon>
        <taxon>Parabacteroides</taxon>
    </lineage>
</organism>
<sequence>MNTDFIQIASYASKAPSGHNTQPWKFHIADNTITVIPNFEVALPVVDGNNRELFISLGCAVENLCIAANHFGYTTQIVEYSIKGIILELTKNDLMVENPLFHQIEKRQTNRSVYNGNKVSNEMLQQLQSIQKEDAVQFYFAEIGTPFADTIIKYILKGNEIQMNDAAFKNELLSWMRFNKKQVTETQNGLSYLVFGNPPLPGIFARPIVRLFLKSNMQNKSDRKKIGSSSHFVIYTTQNNTIEEWLNLGRSLQRFLLKTSEIGISYAFLNQPCEVTTLSIALRKESPINKEYPTLILRIGYANPVPYSPRKNIETLLR</sequence>
<evidence type="ECO:0000313" key="1">
    <source>
        <dbReference type="EMBL" id="KKB59207.1"/>
    </source>
</evidence>
<comment type="caution">
    <text evidence="1">The sequence shown here is derived from an EMBL/GenBank/DDBJ whole genome shotgun (WGS) entry which is preliminary data.</text>
</comment>
<dbReference type="Proteomes" id="UP000033035">
    <property type="component" value="Unassembled WGS sequence"/>
</dbReference>
<dbReference type="PATRIC" id="fig|1203610.3.peg.769"/>